<dbReference type="EMBL" id="CR382126">
    <property type="protein sequence ID" value="CAG98444.1"/>
    <property type="molecule type" value="Genomic_DNA"/>
</dbReference>
<dbReference type="AlphaFoldDB" id="Q6CK03"/>
<protein>
    <submittedName>
        <fullName evidence="1">KLLA0F14597p</fullName>
    </submittedName>
</protein>
<organism evidence="1 2">
    <name type="scientific">Kluyveromyces lactis (strain ATCC 8585 / CBS 2359 / DSM 70799 / NBRC 1267 / NRRL Y-1140 / WM37)</name>
    <name type="common">Yeast</name>
    <name type="synonym">Candida sphaerica</name>
    <dbReference type="NCBI Taxonomy" id="284590"/>
    <lineage>
        <taxon>Eukaryota</taxon>
        <taxon>Fungi</taxon>
        <taxon>Dikarya</taxon>
        <taxon>Ascomycota</taxon>
        <taxon>Saccharomycotina</taxon>
        <taxon>Saccharomycetes</taxon>
        <taxon>Saccharomycetales</taxon>
        <taxon>Saccharomycetaceae</taxon>
        <taxon>Kluyveromyces</taxon>
    </lineage>
</organism>
<dbReference type="FunCoup" id="Q6CK03">
    <property type="interactions" value="14"/>
</dbReference>
<name>Q6CK03_KLULA</name>
<evidence type="ECO:0000313" key="1">
    <source>
        <dbReference type="EMBL" id="CAG98444.1"/>
    </source>
</evidence>
<sequence>MTLNSNTRLARFIRFLAYDYDSEIDRNALYRRIVGVIGVNGFIALLKKHRKLTASSLFDGLPIVVAIPLLRRIIRQRHASWFLGLTIGLSQLKAKLPHWIVSYWAVESVVDQIKLWVDYSSISERRWILLRQLAASLLIPILYHRNQSKGRLYRILFETRKPWKDFLLLFVAWNVVKTYKNVKSILLKEKLKKNKVNTSSMTFDSEAKESQTQHGSMTRILMQRLEELNELSDKKSSGSVKERVYGYFFSDNFIKCVKWTLWRQVVMLIFNGQHSKCLKPLHKSIIIMLSFTLLSDPQHLDINWELLKYLGRSTLSQELGRIPHYQKPIIFAALSLSYLTRNPIA</sequence>
<gene>
    <name evidence="1" type="ORF">KLLA0_F14597g</name>
</gene>
<dbReference type="PaxDb" id="284590-Q6CK03"/>
<dbReference type="Proteomes" id="UP000000598">
    <property type="component" value="Chromosome F"/>
</dbReference>
<evidence type="ECO:0000313" key="2">
    <source>
        <dbReference type="Proteomes" id="UP000000598"/>
    </source>
</evidence>
<reference evidence="1 2" key="1">
    <citation type="journal article" date="2004" name="Nature">
        <title>Genome evolution in yeasts.</title>
        <authorList>
            <consortium name="Genolevures"/>
            <person name="Dujon B."/>
            <person name="Sherman D."/>
            <person name="Fischer G."/>
            <person name="Durrens P."/>
            <person name="Casaregola S."/>
            <person name="Lafontaine I."/>
            <person name="de Montigny J."/>
            <person name="Marck C."/>
            <person name="Neuveglise C."/>
            <person name="Talla E."/>
            <person name="Goffard N."/>
            <person name="Frangeul L."/>
            <person name="Aigle M."/>
            <person name="Anthouard V."/>
            <person name="Babour A."/>
            <person name="Barbe V."/>
            <person name="Barnay S."/>
            <person name="Blanchin S."/>
            <person name="Beckerich J.M."/>
            <person name="Beyne E."/>
            <person name="Bleykasten C."/>
            <person name="Boisrame A."/>
            <person name="Boyer J."/>
            <person name="Cattolico L."/>
            <person name="Confanioleri F."/>
            <person name="de Daruvar A."/>
            <person name="Despons L."/>
            <person name="Fabre E."/>
            <person name="Fairhead C."/>
            <person name="Ferry-Dumazet H."/>
            <person name="Groppi A."/>
            <person name="Hantraye F."/>
            <person name="Hennequin C."/>
            <person name="Jauniaux N."/>
            <person name="Joyet P."/>
            <person name="Kachouri R."/>
            <person name="Kerrest A."/>
            <person name="Koszul R."/>
            <person name="Lemaire M."/>
            <person name="Lesur I."/>
            <person name="Ma L."/>
            <person name="Muller H."/>
            <person name="Nicaud J.M."/>
            <person name="Nikolski M."/>
            <person name="Oztas S."/>
            <person name="Ozier-Kalogeropoulos O."/>
            <person name="Pellenz S."/>
            <person name="Potier S."/>
            <person name="Richard G.F."/>
            <person name="Straub M.L."/>
            <person name="Suleau A."/>
            <person name="Swennene D."/>
            <person name="Tekaia F."/>
            <person name="Wesolowski-Louvel M."/>
            <person name="Westhof E."/>
            <person name="Wirth B."/>
            <person name="Zeniou-Meyer M."/>
            <person name="Zivanovic I."/>
            <person name="Bolotin-Fukuhara M."/>
            <person name="Thierry A."/>
            <person name="Bouchier C."/>
            <person name="Caudron B."/>
            <person name="Scarpelli C."/>
            <person name="Gaillardin C."/>
            <person name="Weissenbach J."/>
            <person name="Wincker P."/>
            <person name="Souciet J.L."/>
        </authorList>
    </citation>
    <scope>NUCLEOTIDE SEQUENCE [LARGE SCALE GENOMIC DNA]</scope>
    <source>
        <strain evidence="2">ATCC 8585 / CBS 2359 / DSM 70799 / NBRC 1267 / NRRL Y-1140 / WM37</strain>
    </source>
</reference>
<dbReference type="HOGENOM" id="CLU_062488_0_0_1"/>
<proteinExistence type="predicted"/>
<dbReference type="KEGG" id="kla:KLLA0_F14597g"/>
<keyword evidence="2" id="KW-1185">Reference proteome</keyword>
<accession>Q6CK03</accession>
<dbReference type="InParanoid" id="Q6CK03"/>
<dbReference type="OMA" id="KWAVWRQ"/>